<evidence type="ECO:0000313" key="1">
    <source>
        <dbReference type="EMBL" id="GFD52531.1"/>
    </source>
</evidence>
<feature type="non-terminal residue" evidence="1">
    <location>
        <position position="84"/>
    </location>
</feature>
<reference evidence="1" key="1">
    <citation type="journal article" date="2019" name="Sci. Rep.">
        <title>Draft genome of Tanacetum cinerariifolium, the natural source of mosquito coil.</title>
        <authorList>
            <person name="Yamashiro T."/>
            <person name="Shiraishi A."/>
            <person name="Satake H."/>
            <person name="Nakayama K."/>
        </authorList>
    </citation>
    <scope>NUCLEOTIDE SEQUENCE</scope>
</reference>
<name>A0A699X5V9_TANCI</name>
<protein>
    <submittedName>
        <fullName evidence="1">Uncharacterized protein</fullName>
    </submittedName>
</protein>
<proteinExistence type="predicted"/>
<dbReference type="AlphaFoldDB" id="A0A699X5V9"/>
<organism evidence="1">
    <name type="scientific">Tanacetum cinerariifolium</name>
    <name type="common">Dalmatian daisy</name>
    <name type="synonym">Chrysanthemum cinerariifolium</name>
    <dbReference type="NCBI Taxonomy" id="118510"/>
    <lineage>
        <taxon>Eukaryota</taxon>
        <taxon>Viridiplantae</taxon>
        <taxon>Streptophyta</taxon>
        <taxon>Embryophyta</taxon>
        <taxon>Tracheophyta</taxon>
        <taxon>Spermatophyta</taxon>
        <taxon>Magnoliopsida</taxon>
        <taxon>eudicotyledons</taxon>
        <taxon>Gunneridae</taxon>
        <taxon>Pentapetalae</taxon>
        <taxon>asterids</taxon>
        <taxon>campanulids</taxon>
        <taxon>Asterales</taxon>
        <taxon>Asteraceae</taxon>
        <taxon>Asteroideae</taxon>
        <taxon>Anthemideae</taxon>
        <taxon>Anthemidinae</taxon>
        <taxon>Tanacetum</taxon>
    </lineage>
</organism>
<accession>A0A699X5V9</accession>
<sequence>MNPQGEAFFTQRAASVGQRLGEEGQAVAAAFGEGAVGVDDEHVEWSDVLKRPDQQAVRPMRFAARRALAVRPVANGCDGVGGPC</sequence>
<gene>
    <name evidence="1" type="ORF">Tci_924500</name>
</gene>
<dbReference type="EMBL" id="BKCJ011783478">
    <property type="protein sequence ID" value="GFD52531.1"/>
    <property type="molecule type" value="Genomic_DNA"/>
</dbReference>
<comment type="caution">
    <text evidence="1">The sequence shown here is derived from an EMBL/GenBank/DDBJ whole genome shotgun (WGS) entry which is preliminary data.</text>
</comment>